<keyword evidence="6" id="KW-1185">Reference proteome</keyword>
<feature type="domain" description="Nudix hydrolase" evidence="4">
    <location>
        <begin position="9"/>
        <end position="149"/>
    </location>
</feature>
<proteinExistence type="inferred from homology"/>
<dbReference type="InterPro" id="IPR000086">
    <property type="entry name" value="NUDIX_hydrolase_dom"/>
</dbReference>
<dbReference type="RefSeq" id="WP_249864378.1">
    <property type="nucleotide sequence ID" value="NZ_CP027059.1"/>
</dbReference>
<evidence type="ECO:0000256" key="1">
    <source>
        <dbReference type="ARBA" id="ARBA00005582"/>
    </source>
</evidence>
<dbReference type="PROSITE" id="PS51462">
    <property type="entry name" value="NUDIX"/>
    <property type="match status" value="1"/>
</dbReference>
<dbReference type="GO" id="GO:0016779">
    <property type="term" value="F:nucleotidyltransferase activity"/>
    <property type="evidence" value="ECO:0007669"/>
    <property type="project" value="UniProtKB-KW"/>
</dbReference>
<keyword evidence="5" id="KW-0808">Transferase</keyword>
<evidence type="ECO:0000313" key="5">
    <source>
        <dbReference type="EMBL" id="UQZ82222.1"/>
    </source>
</evidence>
<dbReference type="Gene3D" id="3.90.79.10">
    <property type="entry name" value="Nucleoside Triphosphate Pyrophosphohydrolase"/>
    <property type="match status" value="1"/>
</dbReference>
<gene>
    <name evidence="5" type="ORF">SK3146_01379</name>
</gene>
<organism evidence="5 6">
    <name type="scientific">Paenibacillus konkukensis</name>
    <dbReference type="NCBI Taxonomy" id="2020716"/>
    <lineage>
        <taxon>Bacteria</taxon>
        <taxon>Bacillati</taxon>
        <taxon>Bacillota</taxon>
        <taxon>Bacilli</taxon>
        <taxon>Bacillales</taxon>
        <taxon>Paenibacillaceae</taxon>
        <taxon>Paenibacillus</taxon>
    </lineage>
</organism>
<comment type="similarity">
    <text evidence="1 3">Belongs to the Nudix hydrolase family.</text>
</comment>
<dbReference type="PRINTS" id="PR00502">
    <property type="entry name" value="NUDIXFAMILY"/>
</dbReference>
<evidence type="ECO:0000256" key="2">
    <source>
        <dbReference type="ARBA" id="ARBA00022801"/>
    </source>
</evidence>
<dbReference type="CDD" id="cd04686">
    <property type="entry name" value="NUDIX_Hydrolase"/>
    <property type="match status" value="1"/>
</dbReference>
<dbReference type="InterPro" id="IPR020476">
    <property type="entry name" value="Nudix_hydrolase"/>
</dbReference>
<dbReference type="InterPro" id="IPR020084">
    <property type="entry name" value="NUDIX_hydrolase_CS"/>
</dbReference>
<evidence type="ECO:0000313" key="6">
    <source>
        <dbReference type="Proteomes" id="UP001057134"/>
    </source>
</evidence>
<reference evidence="5" key="2">
    <citation type="journal article" date="2021" name="J Anim Sci Technol">
        <title>Complete genome sequence of Paenibacillus konkukensis sp. nov. SK3146 as a potential probiotic strain.</title>
        <authorList>
            <person name="Jung H.I."/>
            <person name="Park S."/>
            <person name="Niu K.M."/>
            <person name="Lee S.W."/>
            <person name="Kothari D."/>
            <person name="Yi K.J."/>
            <person name="Kim S.K."/>
        </authorList>
    </citation>
    <scope>NUCLEOTIDE SEQUENCE</scope>
    <source>
        <strain evidence="5">SK3146</strain>
    </source>
</reference>
<dbReference type="Pfam" id="PF00293">
    <property type="entry name" value="NUDIX"/>
    <property type="match status" value="1"/>
</dbReference>
<dbReference type="PANTHER" id="PTHR43736">
    <property type="entry name" value="ADP-RIBOSE PYROPHOSPHATASE"/>
    <property type="match status" value="1"/>
</dbReference>
<reference evidence="5" key="1">
    <citation type="submission" date="2018-02" db="EMBL/GenBank/DDBJ databases">
        <authorList>
            <person name="Kim S.-K."/>
            <person name="Jung H.-I."/>
            <person name="Lee S.-W."/>
        </authorList>
    </citation>
    <scope>NUCLEOTIDE SEQUENCE</scope>
    <source>
        <strain evidence="5">SK3146</strain>
    </source>
</reference>
<dbReference type="InterPro" id="IPR015797">
    <property type="entry name" value="NUDIX_hydrolase-like_dom_sf"/>
</dbReference>
<evidence type="ECO:0000259" key="4">
    <source>
        <dbReference type="PROSITE" id="PS51462"/>
    </source>
</evidence>
<dbReference type="PROSITE" id="PS00893">
    <property type="entry name" value="NUDIX_BOX"/>
    <property type="match status" value="1"/>
</dbReference>
<dbReference type="PANTHER" id="PTHR43736:SF1">
    <property type="entry name" value="DIHYDRONEOPTERIN TRIPHOSPHATE DIPHOSPHATASE"/>
    <property type="match status" value="1"/>
</dbReference>
<name>A0ABY4RLN5_9BACL</name>
<keyword evidence="5" id="KW-0548">Nucleotidyltransferase</keyword>
<sequence length="165" mass="18463">MADHIDNFYRHMGVYGICVSDERILVIRKRLGPYTGKYDLPGGRLEAMESLEQGMIREFREETGYAVQKLHNIGACDFSVIWKLPNNTVENLHHIAILYKVAIDSEETTAPIESFDGQDSDGAVWLALDEVTSNNSSPLVLQAREWLHTGTIPVESGAFDYTAST</sequence>
<dbReference type="EMBL" id="CP027059">
    <property type="protein sequence ID" value="UQZ82222.1"/>
    <property type="molecule type" value="Genomic_DNA"/>
</dbReference>
<dbReference type="Proteomes" id="UP001057134">
    <property type="component" value="Chromosome"/>
</dbReference>
<accession>A0ABY4RLN5</accession>
<evidence type="ECO:0000256" key="3">
    <source>
        <dbReference type="RuleBase" id="RU003476"/>
    </source>
</evidence>
<dbReference type="SUPFAM" id="SSF55811">
    <property type="entry name" value="Nudix"/>
    <property type="match status" value="1"/>
</dbReference>
<protein>
    <submittedName>
        <fullName evidence="5">Bifunctional nicotinamide mononucleotide adenylyltransferase/ADP-ribose pyrophosphatase</fullName>
    </submittedName>
</protein>
<keyword evidence="2 3" id="KW-0378">Hydrolase</keyword>